<dbReference type="RefSeq" id="WP_143949222.1">
    <property type="nucleotide sequence ID" value="NZ_BAABMB010000001.1"/>
</dbReference>
<dbReference type="PANTHER" id="PTHR42928:SF5">
    <property type="entry name" value="BLR1237 PROTEIN"/>
    <property type="match status" value="1"/>
</dbReference>
<dbReference type="Gene3D" id="3.40.190.150">
    <property type="entry name" value="Bordetella uptake gene, domain 1"/>
    <property type="match status" value="1"/>
</dbReference>
<organism evidence="2 3">
    <name type="scientific">Verticiella sediminum</name>
    <dbReference type="NCBI Taxonomy" id="1247510"/>
    <lineage>
        <taxon>Bacteria</taxon>
        <taxon>Pseudomonadati</taxon>
        <taxon>Pseudomonadota</taxon>
        <taxon>Betaproteobacteria</taxon>
        <taxon>Burkholderiales</taxon>
        <taxon>Alcaligenaceae</taxon>
        <taxon>Verticiella</taxon>
    </lineage>
</organism>
<dbReference type="Pfam" id="PF03401">
    <property type="entry name" value="TctC"/>
    <property type="match status" value="1"/>
</dbReference>
<evidence type="ECO:0000256" key="1">
    <source>
        <dbReference type="ARBA" id="ARBA00006987"/>
    </source>
</evidence>
<sequence length="359" mass="37653">MHHPTFERSLPCLAAGAASSQQTAARCLRPAGQGRSRALLRTLSQALVLSLGLAAGSAHAAWPEQPLRIVAPFAPASTPDTVARVLAEGMGERLGQTVIVENRQGAGGMIGTDAVARAKPDGYTLGVSVVGPLANNKLLYKQMPYDPDTAFSYITVAVNQPSILVARNDLPIKDVAELIQALKAKPDQFNYASIGNGSLSHLTMELIAQESGSKMVHVPYAGSSQAVLALMAGEVDVAALPAAAVLPQVQAGKLRALAVTTGERSSLLPELPTLKEGGLDGVEAGAWIALVGPAGLPGEVIEKLHEAAVQTLADPKVAKTLGQQYMEVVGNTPAEFQDYVQEELARWTPVIRDNRISLD</sequence>
<dbReference type="PIRSF" id="PIRSF017082">
    <property type="entry name" value="YflP"/>
    <property type="match status" value="1"/>
</dbReference>
<dbReference type="AlphaFoldDB" id="A0A556AJ11"/>
<comment type="similarity">
    <text evidence="1">Belongs to the UPF0065 (bug) family.</text>
</comment>
<evidence type="ECO:0000313" key="2">
    <source>
        <dbReference type="EMBL" id="TSH92856.1"/>
    </source>
</evidence>
<protein>
    <submittedName>
        <fullName evidence="2">Tripartite tricarboxylate transporter substrate binding protein</fullName>
    </submittedName>
</protein>
<dbReference type="SUPFAM" id="SSF53850">
    <property type="entry name" value="Periplasmic binding protein-like II"/>
    <property type="match status" value="1"/>
</dbReference>
<comment type="caution">
    <text evidence="2">The sequence shown here is derived from an EMBL/GenBank/DDBJ whole genome shotgun (WGS) entry which is preliminary data.</text>
</comment>
<dbReference type="PANTHER" id="PTHR42928">
    <property type="entry name" value="TRICARBOXYLATE-BINDING PROTEIN"/>
    <property type="match status" value="1"/>
</dbReference>
<gene>
    <name evidence="2" type="ORF">FOZ76_15795</name>
</gene>
<dbReference type="Gene3D" id="3.40.190.10">
    <property type="entry name" value="Periplasmic binding protein-like II"/>
    <property type="match status" value="1"/>
</dbReference>
<proteinExistence type="inferred from homology"/>
<dbReference type="Proteomes" id="UP000318405">
    <property type="component" value="Unassembled WGS sequence"/>
</dbReference>
<dbReference type="CDD" id="cd07012">
    <property type="entry name" value="PBP2_Bug_TTT"/>
    <property type="match status" value="1"/>
</dbReference>
<reference evidence="2 3" key="1">
    <citation type="submission" date="2019-07" db="EMBL/GenBank/DDBJ databases">
        <title>Qingshengfaniella alkalisoli gen. nov., sp. nov., isolated from saline soil.</title>
        <authorList>
            <person name="Xu L."/>
            <person name="Huang X.-X."/>
            <person name="Sun J.-Q."/>
        </authorList>
    </citation>
    <scope>NUCLEOTIDE SEQUENCE [LARGE SCALE GENOMIC DNA]</scope>
    <source>
        <strain evidence="2 3">DSM 27279</strain>
    </source>
</reference>
<keyword evidence="3" id="KW-1185">Reference proteome</keyword>
<dbReference type="OrthoDB" id="8678477at2"/>
<dbReference type="EMBL" id="VLTJ01000029">
    <property type="protein sequence ID" value="TSH92856.1"/>
    <property type="molecule type" value="Genomic_DNA"/>
</dbReference>
<accession>A0A556AJ11</accession>
<dbReference type="InterPro" id="IPR042100">
    <property type="entry name" value="Bug_dom1"/>
</dbReference>
<name>A0A556AJ11_9BURK</name>
<evidence type="ECO:0000313" key="3">
    <source>
        <dbReference type="Proteomes" id="UP000318405"/>
    </source>
</evidence>
<dbReference type="InterPro" id="IPR005064">
    <property type="entry name" value="BUG"/>
</dbReference>